<comment type="caution">
    <text evidence="1">The sequence shown here is derived from an EMBL/GenBank/DDBJ whole genome shotgun (WGS) entry which is preliminary data.</text>
</comment>
<dbReference type="EMBL" id="MEWS01000031">
    <property type="protein sequence ID" value="OGC81828.1"/>
    <property type="molecule type" value="Genomic_DNA"/>
</dbReference>
<dbReference type="InterPro" id="IPR007497">
    <property type="entry name" value="SIMPL/DUF541"/>
</dbReference>
<sequence>MHAKVKNVLGVVLMIALLVVSLAVLKLAKSYQQAVQEEITSNFTVSGEGKVIAIPDIAEFSFSVTAEGKGLDISQLQLTNTQKADKLLSYLKELGINEKDIQTIDYSVQPRYQYFNCPSTGGSCPLPEIVGYTINKRYSVKIRDLAKVNDALSGVVERAADSVSGLSFTIDDPTQLQAEARLKAMAKAKAKAKQVADAAGVRIGKLISINEGFISPIPMYATRSLSMEAVGGGGIAPAVVEPGSQEIRVEVNLTYRIE</sequence>
<dbReference type="GO" id="GO:0006974">
    <property type="term" value="P:DNA damage response"/>
    <property type="evidence" value="ECO:0007669"/>
    <property type="project" value="TreeGrafter"/>
</dbReference>
<reference evidence="1 2" key="1">
    <citation type="journal article" date="2016" name="Nat. Commun.">
        <title>Thousands of microbial genomes shed light on interconnected biogeochemical processes in an aquifer system.</title>
        <authorList>
            <person name="Anantharaman K."/>
            <person name="Brown C.T."/>
            <person name="Hug L.A."/>
            <person name="Sharon I."/>
            <person name="Castelle C.J."/>
            <person name="Probst A.J."/>
            <person name="Thomas B.C."/>
            <person name="Singh A."/>
            <person name="Wilkins M.J."/>
            <person name="Karaoz U."/>
            <person name="Brodie E.L."/>
            <person name="Williams K.H."/>
            <person name="Hubbard S.S."/>
            <person name="Banfield J.F."/>
        </authorList>
    </citation>
    <scope>NUCLEOTIDE SEQUENCE [LARGE SCALE GENOMIC DNA]</scope>
</reference>
<dbReference type="Gene3D" id="3.30.70.2970">
    <property type="entry name" value="Protein of unknown function (DUF541), domain 2"/>
    <property type="match status" value="1"/>
</dbReference>
<dbReference type="PANTHER" id="PTHR34387">
    <property type="entry name" value="SLR1258 PROTEIN"/>
    <property type="match status" value="1"/>
</dbReference>
<dbReference type="Pfam" id="PF04402">
    <property type="entry name" value="SIMPL"/>
    <property type="match status" value="1"/>
</dbReference>
<dbReference type="AlphaFoldDB" id="A0A1F4XJN0"/>
<evidence type="ECO:0008006" key="3">
    <source>
        <dbReference type="Google" id="ProtNLM"/>
    </source>
</evidence>
<organism evidence="1 2">
    <name type="scientific">Candidatus Abawacabacteria bacterium RIFCSPHIGHO2_01_FULL_46_8</name>
    <dbReference type="NCBI Taxonomy" id="1817815"/>
    <lineage>
        <taxon>Bacteria</taxon>
        <taxon>Candidatus Abawacaibacteriota</taxon>
    </lineage>
</organism>
<proteinExistence type="predicted"/>
<name>A0A1F4XJN0_9BACT</name>
<protein>
    <recommendedName>
        <fullName evidence="3">SIMPL domain-containing protein</fullName>
    </recommendedName>
</protein>
<evidence type="ECO:0000313" key="2">
    <source>
        <dbReference type="Proteomes" id="UP000177521"/>
    </source>
</evidence>
<dbReference type="Proteomes" id="UP000177521">
    <property type="component" value="Unassembled WGS sequence"/>
</dbReference>
<evidence type="ECO:0000313" key="1">
    <source>
        <dbReference type="EMBL" id="OGC81828.1"/>
    </source>
</evidence>
<dbReference type="PANTHER" id="PTHR34387:SF1">
    <property type="entry name" value="PERIPLASMIC IMMUNOGENIC PROTEIN"/>
    <property type="match status" value="1"/>
</dbReference>
<dbReference type="Gene3D" id="3.30.110.170">
    <property type="entry name" value="Protein of unknown function (DUF541), domain 1"/>
    <property type="match status" value="1"/>
</dbReference>
<accession>A0A1F4XJN0</accession>
<gene>
    <name evidence="1" type="ORF">A2788_00015</name>
</gene>
<dbReference type="InterPro" id="IPR052022">
    <property type="entry name" value="26kDa_periplasmic_antigen"/>
</dbReference>